<accession>A0ABQ2F988</accession>
<evidence type="ECO:0000313" key="2">
    <source>
        <dbReference type="Proteomes" id="UP000662111"/>
    </source>
</evidence>
<keyword evidence="2" id="KW-1185">Reference proteome</keyword>
<name>A0ABQ2F988_9MICO</name>
<protein>
    <submittedName>
        <fullName evidence="1">Uncharacterized protein</fullName>
    </submittedName>
</protein>
<proteinExistence type="predicted"/>
<organism evidence="1 2">
    <name type="scientific">Ornithinimicrobium pekingense</name>
    <dbReference type="NCBI Taxonomy" id="384677"/>
    <lineage>
        <taxon>Bacteria</taxon>
        <taxon>Bacillati</taxon>
        <taxon>Actinomycetota</taxon>
        <taxon>Actinomycetes</taxon>
        <taxon>Micrococcales</taxon>
        <taxon>Ornithinimicrobiaceae</taxon>
        <taxon>Ornithinimicrobium</taxon>
    </lineage>
</organism>
<sequence>MPARRRVQPASSGETLRSLTMEKYAVAPRLLGNPNRHGRAAGAAAATVGTVGVDPEVCSWR</sequence>
<dbReference type="EMBL" id="BMLB01000004">
    <property type="protein sequence ID" value="GGK73165.1"/>
    <property type="molecule type" value="Genomic_DNA"/>
</dbReference>
<gene>
    <name evidence="1" type="ORF">GCM10011509_22220</name>
</gene>
<comment type="caution">
    <text evidence="1">The sequence shown here is derived from an EMBL/GenBank/DDBJ whole genome shotgun (WGS) entry which is preliminary data.</text>
</comment>
<evidence type="ECO:0000313" key="1">
    <source>
        <dbReference type="EMBL" id="GGK73165.1"/>
    </source>
</evidence>
<reference evidence="2" key="1">
    <citation type="journal article" date="2019" name="Int. J. Syst. Evol. Microbiol.">
        <title>The Global Catalogue of Microorganisms (GCM) 10K type strain sequencing project: providing services to taxonomists for standard genome sequencing and annotation.</title>
        <authorList>
            <consortium name="The Broad Institute Genomics Platform"/>
            <consortium name="The Broad Institute Genome Sequencing Center for Infectious Disease"/>
            <person name="Wu L."/>
            <person name="Ma J."/>
        </authorList>
    </citation>
    <scope>NUCLEOTIDE SEQUENCE [LARGE SCALE GENOMIC DNA]</scope>
    <source>
        <strain evidence="2">CGMCC 1.5362</strain>
    </source>
</reference>
<dbReference type="Proteomes" id="UP000662111">
    <property type="component" value="Unassembled WGS sequence"/>
</dbReference>